<organism evidence="1 2">
    <name type="scientific">Aphis craccivora</name>
    <name type="common">Cowpea aphid</name>
    <dbReference type="NCBI Taxonomy" id="307492"/>
    <lineage>
        <taxon>Eukaryota</taxon>
        <taxon>Metazoa</taxon>
        <taxon>Ecdysozoa</taxon>
        <taxon>Arthropoda</taxon>
        <taxon>Hexapoda</taxon>
        <taxon>Insecta</taxon>
        <taxon>Pterygota</taxon>
        <taxon>Neoptera</taxon>
        <taxon>Paraneoptera</taxon>
        <taxon>Hemiptera</taxon>
        <taxon>Sternorrhyncha</taxon>
        <taxon>Aphidomorpha</taxon>
        <taxon>Aphidoidea</taxon>
        <taxon>Aphididae</taxon>
        <taxon>Aphidini</taxon>
        <taxon>Aphis</taxon>
        <taxon>Aphis</taxon>
    </lineage>
</organism>
<proteinExistence type="predicted"/>
<dbReference type="Proteomes" id="UP000478052">
    <property type="component" value="Unassembled WGS sequence"/>
</dbReference>
<dbReference type="OrthoDB" id="6628944at2759"/>
<feature type="non-terminal residue" evidence="1">
    <location>
        <position position="124"/>
    </location>
</feature>
<keyword evidence="2" id="KW-1185">Reference proteome</keyword>
<dbReference type="AlphaFoldDB" id="A0A6G0W041"/>
<comment type="caution">
    <text evidence="1">The sequence shown here is derived from an EMBL/GenBank/DDBJ whole genome shotgun (WGS) entry which is preliminary data.</text>
</comment>
<feature type="non-terminal residue" evidence="1">
    <location>
        <position position="1"/>
    </location>
</feature>
<accession>A0A6G0W041</accession>
<protein>
    <submittedName>
        <fullName evidence="1">THAP-type domain-containing protein</fullName>
    </submittedName>
</protein>
<evidence type="ECO:0000313" key="2">
    <source>
        <dbReference type="Proteomes" id="UP000478052"/>
    </source>
</evidence>
<name>A0A6G0W041_APHCR</name>
<evidence type="ECO:0000313" key="1">
    <source>
        <dbReference type="EMBL" id="KAF0715454.1"/>
    </source>
</evidence>
<gene>
    <name evidence="1" type="ORF">FWK35_00028482</name>
</gene>
<sequence>LKDDVQKLKEENEYLLIKNKWYQDFIDTECNRFEREFGEILSKLFTPSQIDLILNPKKKVYRWTPEDISSAITLRSISPKSYRYMIKKNFHYQVAVTINNVPNRNICGSFIHSPLVRRYQFSIS</sequence>
<dbReference type="EMBL" id="VUJU01010186">
    <property type="protein sequence ID" value="KAF0715454.1"/>
    <property type="molecule type" value="Genomic_DNA"/>
</dbReference>
<reference evidence="1 2" key="1">
    <citation type="submission" date="2019-08" db="EMBL/GenBank/DDBJ databases">
        <title>Whole genome of Aphis craccivora.</title>
        <authorList>
            <person name="Voronova N.V."/>
            <person name="Shulinski R.S."/>
            <person name="Bandarenka Y.V."/>
            <person name="Zhorov D.G."/>
            <person name="Warner D."/>
        </authorList>
    </citation>
    <scope>NUCLEOTIDE SEQUENCE [LARGE SCALE GENOMIC DNA]</scope>
    <source>
        <strain evidence="1">180601</strain>
        <tissue evidence="1">Whole Body</tissue>
    </source>
</reference>